<evidence type="ECO:0000313" key="1">
    <source>
        <dbReference type="EMBL" id="WPU94701.1"/>
    </source>
</evidence>
<sequence>MTRSNLYIKLSNGKKINAVADSSSAPEQGYIVEHFLFPLLRLSDTQKELDLLQETCTLNELRSNATYCYTINLRKKIVRFYEENYDYRTDTFRKGKNLTKRYIKYLQKESDLEKAVKAQFAHLSNRQLVKRINSLPDFKWNDEGTELYRRMRVSIGRFDYAMRGNTMVIIYDLDNPQPKSH</sequence>
<dbReference type="Proteomes" id="UP001324380">
    <property type="component" value="Chromosome"/>
</dbReference>
<accession>A0ABZ0TPI0</accession>
<proteinExistence type="predicted"/>
<name>A0ABZ0TPI0_9SPHI</name>
<protein>
    <submittedName>
        <fullName evidence="1">Uncharacterized protein</fullName>
    </submittedName>
</protein>
<keyword evidence="2" id="KW-1185">Reference proteome</keyword>
<reference evidence="1 2" key="1">
    <citation type="submission" date="2023-11" db="EMBL/GenBank/DDBJ databases">
        <title>Analysis of the Genomes of Mucilaginibacter gossypii cycad 4 and M. sabulilitoris SNA2: microbes with the potential for plant growth promotion.</title>
        <authorList>
            <person name="Hirsch A.M."/>
            <person name="Humm E."/>
            <person name="Rubbi M."/>
            <person name="Del Vecchio G."/>
            <person name="Ha S.M."/>
            <person name="Pellegrini M."/>
            <person name="Gunsalus R.P."/>
        </authorList>
    </citation>
    <scope>NUCLEOTIDE SEQUENCE [LARGE SCALE GENOMIC DNA]</scope>
    <source>
        <strain evidence="1 2">SNA2</strain>
    </source>
</reference>
<dbReference type="RefSeq" id="WP_321563817.1">
    <property type="nucleotide sequence ID" value="NZ_CP139558.1"/>
</dbReference>
<organism evidence="1 2">
    <name type="scientific">Mucilaginibacter sabulilitoris</name>
    <dbReference type="NCBI Taxonomy" id="1173583"/>
    <lineage>
        <taxon>Bacteria</taxon>
        <taxon>Pseudomonadati</taxon>
        <taxon>Bacteroidota</taxon>
        <taxon>Sphingobacteriia</taxon>
        <taxon>Sphingobacteriales</taxon>
        <taxon>Sphingobacteriaceae</taxon>
        <taxon>Mucilaginibacter</taxon>
    </lineage>
</organism>
<evidence type="ECO:0000313" key="2">
    <source>
        <dbReference type="Proteomes" id="UP001324380"/>
    </source>
</evidence>
<gene>
    <name evidence="1" type="ORF">SNE25_04100</name>
</gene>
<dbReference type="EMBL" id="CP139558">
    <property type="protein sequence ID" value="WPU94701.1"/>
    <property type="molecule type" value="Genomic_DNA"/>
</dbReference>